<accession>A0A228HI64</accession>
<proteinExistence type="predicted"/>
<organism evidence="2 3">
    <name type="scientific">Burkholderia aenigmatica</name>
    <dbReference type="NCBI Taxonomy" id="2015348"/>
    <lineage>
        <taxon>Bacteria</taxon>
        <taxon>Pseudomonadati</taxon>
        <taxon>Pseudomonadota</taxon>
        <taxon>Betaproteobacteria</taxon>
        <taxon>Burkholderiales</taxon>
        <taxon>Burkholderiaceae</taxon>
        <taxon>Burkholderia</taxon>
        <taxon>Burkholderia cepacia complex</taxon>
    </lineage>
</organism>
<name>A0A228HI64_9BURK</name>
<dbReference type="EMBL" id="NKFA01000054">
    <property type="protein sequence ID" value="OXI29589.1"/>
    <property type="molecule type" value="Genomic_DNA"/>
</dbReference>
<dbReference type="Proteomes" id="UP000214600">
    <property type="component" value="Unassembled WGS sequence"/>
</dbReference>
<feature type="region of interest" description="Disordered" evidence="1">
    <location>
        <begin position="196"/>
        <end position="223"/>
    </location>
</feature>
<dbReference type="AlphaFoldDB" id="A0A228HI64"/>
<reference evidence="2 3" key="2">
    <citation type="submission" date="2017-08" db="EMBL/GenBank/DDBJ databases">
        <title>WGS of novel Burkholderia cepaca complex species.</title>
        <authorList>
            <person name="Lipuma J."/>
            <person name="Spilker T."/>
        </authorList>
    </citation>
    <scope>NUCLEOTIDE SEQUENCE [LARGE SCALE GENOMIC DNA]</scope>
    <source>
        <strain evidence="2 3">AU17325</strain>
    </source>
</reference>
<sequence>MLKWPVLASRHVNGQSALGQSQLEVTVAYTTLDADSPLLRAPLLKWLEAQHGIPFTSQYAGRMGAFEIFSPQSWFDGPVPFQLQRQLITPAPGHSALMGIRLCGQIDRPAFVRIRATNHLSEVLADRLMPMCLGQSVSAPVYVDETLTRTLFEVFDDQGALLHRDECTWLRQINIAMQINERQVNIQDDLSRRAASHGLGPRASKVYSKSTHRNTVHSQSSDATAYETHARQKAAVVAPAASPDRWFDRGIDNQLAVIEYLRQELNGSRIRRALIVDPFFGADALSRLVLRLDDMSVHVTVVTSWGIWHPDSGERTGEVDNRKRLELLLNQASPVISPALRVVNVLRGQEQAFHDRYIVLYPHDDMPQVHMLSNSINNLAVNWPLCIARLEPDVAANITGYVEGLAAGYDSVMNIALNTNMEWGTGYAGI</sequence>
<dbReference type="NCBIfam" id="NF040700">
    <property type="entry name" value="VPA1262_N_dom"/>
    <property type="match status" value="1"/>
</dbReference>
<protein>
    <submittedName>
        <fullName evidence="2">Uncharacterized protein</fullName>
    </submittedName>
</protein>
<evidence type="ECO:0000256" key="1">
    <source>
        <dbReference type="SAM" id="MobiDB-lite"/>
    </source>
</evidence>
<evidence type="ECO:0000313" key="2">
    <source>
        <dbReference type="EMBL" id="OXI29589.1"/>
    </source>
</evidence>
<comment type="caution">
    <text evidence="2">The sequence shown here is derived from an EMBL/GenBank/DDBJ whole genome shotgun (WGS) entry which is preliminary data.</text>
</comment>
<gene>
    <name evidence="2" type="ORF">CFB84_43675</name>
</gene>
<evidence type="ECO:0000313" key="3">
    <source>
        <dbReference type="Proteomes" id="UP000214600"/>
    </source>
</evidence>
<reference evidence="3" key="1">
    <citation type="submission" date="2017-06" db="EMBL/GenBank/DDBJ databases">
        <authorList>
            <person name="LiPuma J."/>
            <person name="Spilker T."/>
        </authorList>
    </citation>
    <scope>NUCLEOTIDE SEQUENCE [LARGE SCALE GENOMIC DNA]</scope>
    <source>
        <strain evidence="3">AU17325</strain>
    </source>
</reference>